<proteinExistence type="predicted"/>
<reference evidence="1 2" key="1">
    <citation type="submission" date="2023-03" db="EMBL/GenBank/DDBJ databases">
        <title>High-quality genome of Scylla paramamosain provides insights in environmental adaptation.</title>
        <authorList>
            <person name="Zhang L."/>
        </authorList>
    </citation>
    <scope>NUCLEOTIDE SEQUENCE [LARGE SCALE GENOMIC DNA]</scope>
    <source>
        <strain evidence="1">LZ_2023a</strain>
        <tissue evidence="1">Muscle</tissue>
    </source>
</reference>
<gene>
    <name evidence="1" type="ORF">O3P69_008195</name>
</gene>
<protein>
    <submittedName>
        <fullName evidence="1">Uncharacterized protein</fullName>
    </submittedName>
</protein>
<accession>A0AAW0T0I8</accession>
<name>A0AAW0T0I8_SCYPA</name>
<comment type="caution">
    <text evidence="1">The sequence shown here is derived from an EMBL/GenBank/DDBJ whole genome shotgun (WGS) entry which is preliminary data.</text>
</comment>
<keyword evidence="2" id="KW-1185">Reference proteome</keyword>
<dbReference type="Proteomes" id="UP001487740">
    <property type="component" value="Unassembled WGS sequence"/>
</dbReference>
<dbReference type="EMBL" id="JARAKH010000041">
    <property type="protein sequence ID" value="KAK8381155.1"/>
    <property type="molecule type" value="Genomic_DNA"/>
</dbReference>
<evidence type="ECO:0000313" key="1">
    <source>
        <dbReference type="EMBL" id="KAK8381155.1"/>
    </source>
</evidence>
<evidence type="ECO:0000313" key="2">
    <source>
        <dbReference type="Proteomes" id="UP001487740"/>
    </source>
</evidence>
<sequence length="71" mass="7817">MDASPEIAAEEEKVRRRRSTLGGCRRSFTSVGGRLSLAGPPAPCLEDQILRLEEDQPMGYQSELVAWHCSA</sequence>
<organism evidence="1 2">
    <name type="scientific">Scylla paramamosain</name>
    <name type="common">Mud crab</name>
    <dbReference type="NCBI Taxonomy" id="85552"/>
    <lineage>
        <taxon>Eukaryota</taxon>
        <taxon>Metazoa</taxon>
        <taxon>Ecdysozoa</taxon>
        <taxon>Arthropoda</taxon>
        <taxon>Crustacea</taxon>
        <taxon>Multicrustacea</taxon>
        <taxon>Malacostraca</taxon>
        <taxon>Eumalacostraca</taxon>
        <taxon>Eucarida</taxon>
        <taxon>Decapoda</taxon>
        <taxon>Pleocyemata</taxon>
        <taxon>Brachyura</taxon>
        <taxon>Eubrachyura</taxon>
        <taxon>Portunoidea</taxon>
        <taxon>Portunidae</taxon>
        <taxon>Portuninae</taxon>
        <taxon>Scylla</taxon>
    </lineage>
</organism>
<dbReference type="AlphaFoldDB" id="A0AAW0T0I8"/>